<comment type="caution">
    <text evidence="2">The sequence shown here is derived from an EMBL/GenBank/DDBJ whole genome shotgun (WGS) entry which is preliminary data.</text>
</comment>
<feature type="compositionally biased region" description="Basic and acidic residues" evidence="1">
    <location>
        <begin position="21"/>
        <end position="37"/>
    </location>
</feature>
<evidence type="ECO:0000313" key="3">
    <source>
        <dbReference type="Proteomes" id="UP000011135"/>
    </source>
</evidence>
<dbReference type="AlphaFoldDB" id="L8JYP0"/>
<reference evidence="2 3" key="1">
    <citation type="submission" date="2012-12" db="EMBL/GenBank/DDBJ databases">
        <title>Genome assembly of Fulvivirga imtechensis AK7.</title>
        <authorList>
            <person name="Nupur N."/>
            <person name="Khatri I."/>
            <person name="Kumar R."/>
            <person name="Subramanian S."/>
            <person name="Pinnaka A."/>
        </authorList>
    </citation>
    <scope>NUCLEOTIDE SEQUENCE [LARGE SCALE GENOMIC DNA]</scope>
    <source>
        <strain evidence="2 3">AK7</strain>
    </source>
</reference>
<dbReference type="STRING" id="1237149.C900_00079"/>
<organism evidence="2 3">
    <name type="scientific">Fulvivirga imtechensis AK7</name>
    <dbReference type="NCBI Taxonomy" id="1237149"/>
    <lineage>
        <taxon>Bacteria</taxon>
        <taxon>Pseudomonadati</taxon>
        <taxon>Bacteroidota</taxon>
        <taxon>Cytophagia</taxon>
        <taxon>Cytophagales</taxon>
        <taxon>Fulvivirgaceae</taxon>
        <taxon>Fulvivirga</taxon>
    </lineage>
</organism>
<dbReference type="EMBL" id="AMZN01000001">
    <property type="protein sequence ID" value="ELR73915.1"/>
    <property type="molecule type" value="Genomic_DNA"/>
</dbReference>
<feature type="compositionally biased region" description="Basic and acidic residues" evidence="1">
    <location>
        <begin position="51"/>
        <end position="78"/>
    </location>
</feature>
<name>L8JYP0_9BACT</name>
<evidence type="ECO:0008006" key="4">
    <source>
        <dbReference type="Google" id="ProtNLM"/>
    </source>
</evidence>
<evidence type="ECO:0000256" key="1">
    <source>
        <dbReference type="SAM" id="MobiDB-lite"/>
    </source>
</evidence>
<dbReference type="Proteomes" id="UP000011135">
    <property type="component" value="Unassembled WGS sequence"/>
</dbReference>
<sequence length="94" mass="10314">MKKIQLILAIAGGIALSACTDNEKKEQVNDETKEIEAPSHSMEQGAEENTEAEKDLEVELDADNKELGVETEDVKVDLEGEDDEDPNKDDGQNL</sequence>
<gene>
    <name evidence="2" type="ORF">C900_00079</name>
</gene>
<dbReference type="RefSeq" id="WP_009577508.1">
    <property type="nucleotide sequence ID" value="NZ_AMZN01000001.1"/>
</dbReference>
<dbReference type="PROSITE" id="PS51257">
    <property type="entry name" value="PROKAR_LIPOPROTEIN"/>
    <property type="match status" value="1"/>
</dbReference>
<protein>
    <recommendedName>
        <fullName evidence="4">Lipoprotein</fullName>
    </recommendedName>
</protein>
<keyword evidence="3" id="KW-1185">Reference proteome</keyword>
<proteinExistence type="predicted"/>
<evidence type="ECO:0000313" key="2">
    <source>
        <dbReference type="EMBL" id="ELR73915.1"/>
    </source>
</evidence>
<feature type="region of interest" description="Disordered" evidence="1">
    <location>
        <begin position="20"/>
        <end position="94"/>
    </location>
</feature>
<accession>L8JYP0</accession>